<dbReference type="Gramene" id="AUR62026033-RA">
    <property type="protein sequence ID" value="AUR62026033-RA:cds"/>
    <property type="gene ID" value="AUR62026033"/>
</dbReference>
<keyword evidence="3" id="KW-0964">Secreted</keyword>
<evidence type="ECO:0000256" key="3">
    <source>
        <dbReference type="ARBA" id="ARBA00022525"/>
    </source>
</evidence>
<evidence type="ECO:0000256" key="1">
    <source>
        <dbReference type="ARBA" id="ARBA00004191"/>
    </source>
</evidence>
<dbReference type="InterPro" id="IPR052437">
    <property type="entry name" value="Pectin_Meth_Modulator"/>
</dbReference>
<dbReference type="SUPFAM" id="SSF49785">
    <property type="entry name" value="Galactose-binding domain-like"/>
    <property type="match status" value="1"/>
</dbReference>
<feature type="domain" description="DUF642" evidence="7">
    <location>
        <begin position="5"/>
        <end position="161"/>
    </location>
</feature>
<keyword evidence="4" id="KW-0732">Signal</keyword>
<feature type="domain" description="DUF642" evidence="7">
    <location>
        <begin position="484"/>
        <end position="618"/>
    </location>
</feature>
<accession>A0A803MAB6</accession>
<reference evidence="8" key="1">
    <citation type="journal article" date="2017" name="Nature">
        <title>The genome of Chenopodium quinoa.</title>
        <authorList>
            <person name="Jarvis D.E."/>
            <person name="Ho Y.S."/>
            <person name="Lightfoot D.J."/>
            <person name="Schmoeckel S.M."/>
            <person name="Li B."/>
            <person name="Borm T.J.A."/>
            <person name="Ohyanagi H."/>
            <person name="Mineta K."/>
            <person name="Michell C.T."/>
            <person name="Saber N."/>
            <person name="Kharbatia N.M."/>
            <person name="Rupper R.R."/>
            <person name="Sharp A.R."/>
            <person name="Dally N."/>
            <person name="Boughton B.A."/>
            <person name="Woo Y.H."/>
            <person name="Gao G."/>
            <person name="Schijlen E.G.W.M."/>
            <person name="Guo X."/>
            <person name="Momin A.A."/>
            <person name="Negrao S."/>
            <person name="Al-Babili S."/>
            <person name="Gehring C."/>
            <person name="Roessner U."/>
            <person name="Jung C."/>
            <person name="Murphy K."/>
            <person name="Arold S.T."/>
            <person name="Gojobori T."/>
            <person name="van der Linden C.G."/>
            <person name="van Loo E.N."/>
            <person name="Jellen E.N."/>
            <person name="Maughan P.J."/>
            <person name="Tester M."/>
        </authorList>
    </citation>
    <scope>NUCLEOTIDE SEQUENCE [LARGE SCALE GENOMIC DNA]</scope>
    <source>
        <strain evidence="8">cv. PI 614886</strain>
    </source>
</reference>
<feature type="domain" description="DUF642" evidence="7">
    <location>
        <begin position="173"/>
        <end position="320"/>
    </location>
</feature>
<dbReference type="InterPro" id="IPR006946">
    <property type="entry name" value="DGR2-like_dom"/>
</dbReference>
<dbReference type="EnsemblPlants" id="AUR62026033-RA">
    <property type="protein sequence ID" value="AUR62026033-RA:cds"/>
    <property type="gene ID" value="AUR62026033"/>
</dbReference>
<evidence type="ECO:0000313" key="8">
    <source>
        <dbReference type="EnsemblPlants" id="AUR62026033-RA:cds"/>
    </source>
</evidence>
<feature type="domain" description="DUF642" evidence="7">
    <location>
        <begin position="330"/>
        <end position="389"/>
    </location>
</feature>
<dbReference type="PANTHER" id="PTHR31265">
    <property type="entry name" value="OS02G0527500 PROTEIN-RELATED"/>
    <property type="match status" value="1"/>
</dbReference>
<evidence type="ECO:0000256" key="4">
    <source>
        <dbReference type="ARBA" id="ARBA00022729"/>
    </source>
</evidence>
<dbReference type="Proteomes" id="UP000596660">
    <property type="component" value="Unplaced"/>
</dbReference>
<keyword evidence="5" id="KW-0325">Glycoprotein</keyword>
<dbReference type="PANTHER" id="PTHR31265:SF22">
    <property type="entry name" value="DUF642 DOMAIN-CONTAINING PROTEIN"/>
    <property type="match status" value="1"/>
</dbReference>
<reference evidence="8" key="2">
    <citation type="submission" date="2021-03" db="UniProtKB">
        <authorList>
            <consortium name="EnsemblPlants"/>
        </authorList>
    </citation>
    <scope>IDENTIFICATION</scope>
</reference>
<name>A0A803MAB6_CHEQI</name>
<protein>
    <recommendedName>
        <fullName evidence="7">DUF642 domain-containing protein</fullName>
    </recommendedName>
</protein>
<dbReference type="Gene3D" id="2.60.120.260">
    <property type="entry name" value="Galactose-binding domain-like"/>
    <property type="match status" value="1"/>
</dbReference>
<feature type="domain" description="DUF642" evidence="7">
    <location>
        <begin position="391"/>
        <end position="462"/>
    </location>
</feature>
<evidence type="ECO:0000256" key="6">
    <source>
        <dbReference type="SAM" id="MobiDB-lite"/>
    </source>
</evidence>
<evidence type="ECO:0000256" key="2">
    <source>
        <dbReference type="ARBA" id="ARBA00022512"/>
    </source>
</evidence>
<feature type="region of interest" description="Disordered" evidence="6">
    <location>
        <begin position="1"/>
        <end position="20"/>
    </location>
</feature>
<organism evidence="8 9">
    <name type="scientific">Chenopodium quinoa</name>
    <name type="common">Quinoa</name>
    <dbReference type="NCBI Taxonomy" id="63459"/>
    <lineage>
        <taxon>Eukaryota</taxon>
        <taxon>Viridiplantae</taxon>
        <taxon>Streptophyta</taxon>
        <taxon>Embryophyta</taxon>
        <taxon>Tracheophyta</taxon>
        <taxon>Spermatophyta</taxon>
        <taxon>Magnoliopsida</taxon>
        <taxon>eudicotyledons</taxon>
        <taxon>Gunneridae</taxon>
        <taxon>Pentapetalae</taxon>
        <taxon>Caryophyllales</taxon>
        <taxon>Chenopodiaceae</taxon>
        <taxon>Chenopodioideae</taxon>
        <taxon>Atripliceae</taxon>
        <taxon>Chenopodium</taxon>
    </lineage>
</organism>
<evidence type="ECO:0000313" key="9">
    <source>
        <dbReference type="Proteomes" id="UP000596660"/>
    </source>
</evidence>
<keyword evidence="2" id="KW-0134">Cell wall</keyword>
<evidence type="ECO:0000259" key="7">
    <source>
        <dbReference type="Pfam" id="PF04862"/>
    </source>
</evidence>
<comment type="subcellular location">
    <subcellularLocation>
        <location evidence="1">Secreted</location>
        <location evidence="1">Cell wall</location>
    </subcellularLocation>
</comment>
<evidence type="ECO:0000256" key="5">
    <source>
        <dbReference type="ARBA" id="ARBA00023180"/>
    </source>
</evidence>
<dbReference type="AlphaFoldDB" id="A0A803MAB6"/>
<dbReference type="Pfam" id="PF04862">
    <property type="entry name" value="DUF642"/>
    <property type="match status" value="5"/>
</dbReference>
<sequence length="623" mass="68069">MLHTGLLPNGNFEQGPKPSDLKGTVIKGKYSLPKWVKKGLVEYISGGPQPGGFFFAVPRGVHAIRLGNEASVHQYVRVKKGSYYSLTFSATRTCALDEVLGVSASNDSADLPIQTLYSSNGGDTYAWAFKATSQIVKVAFHNPGKEEDPECGPLLDAIAIKEMAPLPKPIGNMVKNGDFEIGPHVFKNFSTGVLLLPHAHDYITPLPGWIIESLKPVKYIDSTYFFVPSRSFAVELVGGRESAIAQIIRTVQDQFYLLTFKIGDAKNGCNGPMLVEAFAAKDTVKVNYESKGKGGFTSASLKFKAISDRTRLTFWSSYYHNTVDFSHMCGFLPNGNFEEAPKPSNMKKTVIVGKHSLTEWDFNGLVEYISGGPQPGGFYFNVPRGVHAISTIRTCAQEQSIRVAASGTTVDLPIQTLFSGDGGDTYAWAFKATSQNVKITLKNPGIEEDPACGPLLDAIAIKEILLPHYIGGVLIPSHPHDSVSSLPGWIIESVRPVKFIDSKHFYVPSGSSAIELVGGRESVIAQIIYTKPNVSYLLTFKVGDAKNNCPSSMEVEAFAGKENVKVHFNSEAKGGFTTASLKFHAISDRTRITFWSAFYHTRLDYGYMCGPVLDDVKVVHVMY</sequence>
<keyword evidence="9" id="KW-1185">Reference proteome</keyword>
<dbReference type="InterPro" id="IPR008979">
    <property type="entry name" value="Galactose-bd-like_sf"/>
</dbReference>
<proteinExistence type="predicted"/>
<dbReference type="OMA" id="YYNTRED"/>